<keyword evidence="4 6" id="KW-0371">Homeobox</keyword>
<feature type="compositionally biased region" description="Polar residues" evidence="7">
    <location>
        <begin position="287"/>
        <end position="297"/>
    </location>
</feature>
<gene>
    <name evidence="9" type="ORF">pdam_00004801</name>
</gene>
<dbReference type="InterPro" id="IPR009057">
    <property type="entry name" value="Homeodomain-like_sf"/>
</dbReference>
<organism evidence="9 10">
    <name type="scientific">Pocillopora damicornis</name>
    <name type="common">Cauliflower coral</name>
    <name type="synonym">Millepora damicornis</name>
    <dbReference type="NCBI Taxonomy" id="46731"/>
    <lineage>
        <taxon>Eukaryota</taxon>
        <taxon>Metazoa</taxon>
        <taxon>Cnidaria</taxon>
        <taxon>Anthozoa</taxon>
        <taxon>Hexacorallia</taxon>
        <taxon>Scleractinia</taxon>
        <taxon>Astrocoeniina</taxon>
        <taxon>Pocilloporidae</taxon>
        <taxon>Pocillopora</taxon>
    </lineage>
</organism>
<keyword evidence="10" id="KW-1185">Reference proteome</keyword>
<dbReference type="STRING" id="46731.A0A3M6U977"/>
<evidence type="ECO:0000256" key="6">
    <source>
        <dbReference type="PROSITE-ProRule" id="PRU00108"/>
    </source>
</evidence>
<comment type="caution">
    <text evidence="9">The sequence shown here is derived from an EMBL/GenBank/DDBJ whole genome shotgun (WGS) entry which is preliminary data.</text>
</comment>
<dbReference type="OrthoDB" id="5399138at2759"/>
<evidence type="ECO:0000256" key="1">
    <source>
        <dbReference type="ARBA" id="ARBA00004123"/>
    </source>
</evidence>
<comment type="subcellular location">
    <subcellularLocation>
        <location evidence="1 6">Nucleus</location>
    </subcellularLocation>
</comment>
<keyword evidence="5 6" id="KW-0539">Nucleus</keyword>
<dbReference type="Proteomes" id="UP000275408">
    <property type="component" value="Unassembled WGS sequence"/>
</dbReference>
<dbReference type="OMA" id="IHGFDPH"/>
<keyword evidence="3 6" id="KW-0238">DNA-binding</keyword>
<comment type="similarity">
    <text evidence="2">Belongs to the TALE/IRO homeobox family.</text>
</comment>
<dbReference type="AlphaFoldDB" id="A0A3M6U977"/>
<evidence type="ECO:0000256" key="5">
    <source>
        <dbReference type="ARBA" id="ARBA00023242"/>
    </source>
</evidence>
<dbReference type="GO" id="GO:0005634">
    <property type="term" value="C:nucleus"/>
    <property type="evidence" value="ECO:0007669"/>
    <property type="project" value="UniProtKB-SubCell"/>
</dbReference>
<dbReference type="GO" id="GO:0000981">
    <property type="term" value="F:DNA-binding transcription factor activity, RNA polymerase II-specific"/>
    <property type="evidence" value="ECO:0007669"/>
    <property type="project" value="InterPro"/>
</dbReference>
<dbReference type="FunFam" id="1.10.10.60:FF:000003">
    <property type="entry name" value="Iroquois-class homeobox protein IRX"/>
    <property type="match status" value="1"/>
</dbReference>
<evidence type="ECO:0000259" key="8">
    <source>
        <dbReference type="PROSITE" id="PS50071"/>
    </source>
</evidence>
<dbReference type="SUPFAM" id="SSF46689">
    <property type="entry name" value="Homeodomain-like"/>
    <property type="match status" value="1"/>
</dbReference>
<dbReference type="PROSITE" id="PS50071">
    <property type="entry name" value="HOMEOBOX_2"/>
    <property type="match status" value="1"/>
</dbReference>
<dbReference type="GO" id="GO:0030182">
    <property type="term" value="P:neuron differentiation"/>
    <property type="evidence" value="ECO:0007669"/>
    <property type="project" value="TreeGrafter"/>
</dbReference>
<dbReference type="GO" id="GO:0000978">
    <property type="term" value="F:RNA polymerase II cis-regulatory region sequence-specific DNA binding"/>
    <property type="evidence" value="ECO:0007669"/>
    <property type="project" value="TreeGrafter"/>
</dbReference>
<dbReference type="Pfam" id="PF05920">
    <property type="entry name" value="Homeobox_KN"/>
    <property type="match status" value="1"/>
</dbReference>
<protein>
    <recommendedName>
        <fullName evidence="8">Homeobox domain-containing protein</fullName>
    </recommendedName>
</protein>
<dbReference type="PROSITE" id="PS00027">
    <property type="entry name" value="HOMEOBOX_1"/>
    <property type="match status" value="1"/>
</dbReference>
<dbReference type="EMBL" id="RCHS01002005">
    <property type="protein sequence ID" value="RMX50217.1"/>
    <property type="molecule type" value="Genomic_DNA"/>
</dbReference>
<feature type="DNA-binding region" description="Homeobox" evidence="6">
    <location>
        <begin position="147"/>
        <end position="209"/>
    </location>
</feature>
<evidence type="ECO:0000256" key="3">
    <source>
        <dbReference type="ARBA" id="ARBA00023125"/>
    </source>
</evidence>
<feature type="compositionally biased region" description="Low complexity" evidence="7">
    <location>
        <begin position="344"/>
        <end position="362"/>
    </location>
</feature>
<evidence type="ECO:0000256" key="7">
    <source>
        <dbReference type="SAM" id="MobiDB-lite"/>
    </source>
</evidence>
<dbReference type="PANTHER" id="PTHR11211:SF40">
    <property type="entry name" value="MIRROR, ISOFORM C"/>
    <property type="match status" value="1"/>
</dbReference>
<dbReference type="PANTHER" id="PTHR11211">
    <property type="entry name" value="IROQUOIS-CLASS HOMEODOMAIN PROTEIN IRX"/>
    <property type="match status" value="1"/>
</dbReference>
<feature type="region of interest" description="Disordered" evidence="7">
    <location>
        <begin position="209"/>
        <end position="297"/>
    </location>
</feature>
<reference evidence="9 10" key="1">
    <citation type="journal article" date="2018" name="Sci. Rep.">
        <title>Comparative analysis of the Pocillopora damicornis genome highlights role of immune system in coral evolution.</title>
        <authorList>
            <person name="Cunning R."/>
            <person name="Bay R.A."/>
            <person name="Gillette P."/>
            <person name="Baker A.C."/>
            <person name="Traylor-Knowles N."/>
        </authorList>
    </citation>
    <scope>NUCLEOTIDE SEQUENCE [LARGE SCALE GENOMIC DNA]</scope>
    <source>
        <strain evidence="9">RSMAS</strain>
        <tissue evidence="9">Whole animal</tissue>
    </source>
</reference>
<evidence type="ECO:0000313" key="9">
    <source>
        <dbReference type="EMBL" id="RMX50217.1"/>
    </source>
</evidence>
<evidence type="ECO:0000256" key="2">
    <source>
        <dbReference type="ARBA" id="ARBA00008446"/>
    </source>
</evidence>
<dbReference type="SMART" id="SM00389">
    <property type="entry name" value="HOX"/>
    <property type="match status" value="1"/>
</dbReference>
<dbReference type="Gene3D" id="1.10.10.60">
    <property type="entry name" value="Homeodomain-like"/>
    <property type="match status" value="1"/>
</dbReference>
<evidence type="ECO:0000313" key="10">
    <source>
        <dbReference type="Proteomes" id="UP000275408"/>
    </source>
</evidence>
<feature type="domain" description="Homeobox" evidence="8">
    <location>
        <begin position="145"/>
        <end position="208"/>
    </location>
</feature>
<sequence length="442" mass="48881">MANSAATKISCPQFGCTFSPQLMIPGAHTSCCESVRSPLHDGLSSPSLCPCQLDRVLQHRVSAMPVNLLPRPPFNEAGFTIGSTADLSAFYSPLARACDIKEWRDSWYLAQATAARHPLEIHGFDPHSHTSCPGLGERFSPIDLAAAGARRKNATRETTSTLKAWLYEHRKNPYPTKGEKIMLAIMTKMTLTQVSTWFANARRRLKKENKMTWSPRNRCGEKKEGGEDEDTVSDSDAEHSGSEEEKLCDDKEENITNIKETREKDEKEENTPSNTMDVAEQPKKTHNLSTESSPNRTANPVVQFQALRAVQCVTTGDPEDSPVKSLRKWVDGCFHNTPVSLVNTSPSTCETPPSTPPQKSSTEASVIIQVRSSTPSQSETEKKEIESQSPHRSSSSKEEPITLERKEETARAFNTVSKSITVETSNYREIDAALALTTLSAR</sequence>
<accession>A0A3M6U977</accession>
<feature type="compositionally biased region" description="Basic and acidic residues" evidence="7">
    <location>
        <begin position="259"/>
        <end position="270"/>
    </location>
</feature>
<dbReference type="InterPro" id="IPR017970">
    <property type="entry name" value="Homeobox_CS"/>
</dbReference>
<feature type="compositionally biased region" description="Basic and acidic residues" evidence="7">
    <location>
        <begin position="395"/>
        <end position="409"/>
    </location>
</feature>
<dbReference type="GO" id="GO:0048468">
    <property type="term" value="P:cell development"/>
    <property type="evidence" value="ECO:0007669"/>
    <property type="project" value="TreeGrafter"/>
</dbReference>
<feature type="compositionally biased region" description="Basic and acidic residues" evidence="7">
    <location>
        <begin position="236"/>
        <end position="249"/>
    </location>
</feature>
<evidence type="ECO:0000256" key="4">
    <source>
        <dbReference type="ARBA" id="ARBA00023155"/>
    </source>
</evidence>
<name>A0A3M6U977_POCDA</name>
<proteinExistence type="inferred from homology"/>
<dbReference type="CDD" id="cd00086">
    <property type="entry name" value="homeodomain"/>
    <property type="match status" value="1"/>
</dbReference>
<dbReference type="InterPro" id="IPR001356">
    <property type="entry name" value="HD"/>
</dbReference>
<feature type="region of interest" description="Disordered" evidence="7">
    <location>
        <begin position="340"/>
        <end position="409"/>
    </location>
</feature>
<dbReference type="InterPro" id="IPR008422">
    <property type="entry name" value="KN_HD"/>
</dbReference>
<feature type="compositionally biased region" description="Acidic residues" evidence="7">
    <location>
        <begin position="226"/>
        <end position="235"/>
    </location>
</feature>